<evidence type="ECO:0000313" key="5">
    <source>
        <dbReference type="EMBL" id="OCF34758.1"/>
    </source>
</evidence>
<dbReference type="OrthoDB" id="191995at2759"/>
<evidence type="ECO:0000313" key="6">
    <source>
        <dbReference type="Proteomes" id="UP000092666"/>
    </source>
</evidence>
<reference evidence="6" key="2">
    <citation type="submission" date="2013-12" db="EMBL/GenBank/DDBJ databases">
        <title>Evolution of pathogenesis and genome organization in the Tremellales.</title>
        <authorList>
            <person name="Cuomo C."/>
            <person name="Litvintseva A."/>
            <person name="Heitman J."/>
            <person name="Chen Y."/>
            <person name="Sun S."/>
            <person name="Springer D."/>
            <person name="Dromer F."/>
            <person name="Young S."/>
            <person name="Zeng Q."/>
            <person name="Chapman S."/>
            <person name="Gujja S."/>
            <person name="Saif S."/>
            <person name="Birren B."/>
        </authorList>
    </citation>
    <scope>NUCLEOTIDE SEQUENCE [LARGE SCALE GENOMIC DNA]</scope>
    <source>
        <strain evidence="6">BCC8398</strain>
    </source>
</reference>
<evidence type="ECO:0000256" key="1">
    <source>
        <dbReference type="ARBA" id="ARBA00004173"/>
    </source>
</evidence>
<protein>
    <submittedName>
        <fullName evidence="5">Mitochondrial protein</fullName>
    </submittedName>
</protein>
<evidence type="ECO:0000256" key="4">
    <source>
        <dbReference type="ARBA" id="ARBA00093447"/>
    </source>
</evidence>
<dbReference type="PANTHER" id="PTHR22602:SF0">
    <property type="entry name" value="TRANSFERASE CAF17, MITOCHONDRIAL-RELATED"/>
    <property type="match status" value="1"/>
</dbReference>
<organism evidence="5 6">
    <name type="scientific">Kwoniella heveanensis BCC8398</name>
    <dbReference type="NCBI Taxonomy" id="1296120"/>
    <lineage>
        <taxon>Eukaryota</taxon>
        <taxon>Fungi</taxon>
        <taxon>Dikarya</taxon>
        <taxon>Basidiomycota</taxon>
        <taxon>Agaricomycotina</taxon>
        <taxon>Tremellomycetes</taxon>
        <taxon>Tremellales</taxon>
        <taxon>Cryptococcaceae</taxon>
        <taxon>Kwoniella</taxon>
    </lineage>
</organism>
<evidence type="ECO:0000256" key="2">
    <source>
        <dbReference type="ARBA" id="ARBA00022946"/>
    </source>
</evidence>
<dbReference type="STRING" id="1296120.A0A1B9GUP8"/>
<dbReference type="PANTHER" id="PTHR22602">
    <property type="entry name" value="TRANSFERASE CAF17, MITOCHONDRIAL-RELATED"/>
    <property type="match status" value="1"/>
</dbReference>
<comment type="similarity">
    <text evidence="4">Belongs to the GcvT family. CAF17/IBA57 subfamily.</text>
</comment>
<dbReference type="InterPro" id="IPR045179">
    <property type="entry name" value="YgfZ/GcvT"/>
</dbReference>
<dbReference type="InterPro" id="IPR027266">
    <property type="entry name" value="TrmE/GcvT-like"/>
</dbReference>
<dbReference type="Gene3D" id="3.30.1360.120">
    <property type="entry name" value="Probable tRNA modification gtpase trme, domain 1"/>
    <property type="match status" value="1"/>
</dbReference>
<dbReference type="AlphaFoldDB" id="A0A1B9GUP8"/>
<accession>A0A1B9GUP8</accession>
<dbReference type="GO" id="GO:0016226">
    <property type="term" value="P:iron-sulfur cluster assembly"/>
    <property type="evidence" value="ECO:0007669"/>
    <property type="project" value="TreeGrafter"/>
</dbReference>
<sequence>MPKIPLPAGLTTNVSPRLAHLPQKSVLEISGPDSQKFLKGLSCKDVDSLKGGYSGFLNASGRVLHTSFIFPSTTTAGASTRQQPKYLITHESPTDHPAPLQSLLPPFKLRAKVKIRDVSQEWDAYSAWGVSNGFEAGSGKGKQPMRIWKMGSGGAAESQWSWEDGANGVRDLEIGEDELGCWDLRAGWMGMGRQILVPKGKKPSLSSSHDPTPADDYHLHRMLLGVPEGPDEIIPGSALPLESCMDLHGGVDFRKGCYLGQELTVRTYHTGATRKRILPIRLIPLNSSSSNTSNTTLLEHLTNPASSFPASSSSGAAIPADALGGLELTYHPPSSSASKKPRSAGKLLSLSPSSNVGLALVRLEMAEKSCWATTGAEAGENVLSLSVARWKEGGDFGKLITKIGDVEYGVYVDQGEAYAAALREMDAAVA</sequence>
<comment type="subcellular location">
    <subcellularLocation>
        <location evidence="1">Mitochondrion</location>
    </subcellularLocation>
</comment>
<dbReference type="NCBIfam" id="TIGR03317">
    <property type="entry name" value="ygfZ_signature"/>
    <property type="match status" value="1"/>
</dbReference>
<name>A0A1B9GUP8_9TREE</name>
<dbReference type="InterPro" id="IPR017703">
    <property type="entry name" value="YgfZ/GCV_T_CS"/>
</dbReference>
<evidence type="ECO:0000256" key="3">
    <source>
        <dbReference type="ARBA" id="ARBA00023128"/>
    </source>
</evidence>
<dbReference type="GO" id="GO:0005759">
    <property type="term" value="C:mitochondrial matrix"/>
    <property type="evidence" value="ECO:0007669"/>
    <property type="project" value="TreeGrafter"/>
</dbReference>
<reference evidence="5 6" key="1">
    <citation type="submission" date="2013-07" db="EMBL/GenBank/DDBJ databases">
        <title>The Genome Sequence of Cryptococcus heveanensis BCC8398.</title>
        <authorList>
            <consortium name="The Broad Institute Genome Sequencing Platform"/>
            <person name="Cuomo C."/>
            <person name="Litvintseva A."/>
            <person name="Chen Y."/>
            <person name="Heitman J."/>
            <person name="Sun S."/>
            <person name="Springer D."/>
            <person name="Dromer F."/>
            <person name="Young S.K."/>
            <person name="Zeng Q."/>
            <person name="Gargeya S."/>
            <person name="Fitzgerald M."/>
            <person name="Abouelleil A."/>
            <person name="Alvarado L."/>
            <person name="Berlin A.M."/>
            <person name="Chapman S.B."/>
            <person name="Dewar J."/>
            <person name="Goldberg J."/>
            <person name="Griggs A."/>
            <person name="Gujja S."/>
            <person name="Hansen M."/>
            <person name="Howarth C."/>
            <person name="Imamovic A."/>
            <person name="Larimer J."/>
            <person name="McCowan C."/>
            <person name="Murphy C."/>
            <person name="Pearson M."/>
            <person name="Priest M."/>
            <person name="Roberts A."/>
            <person name="Saif S."/>
            <person name="Shea T."/>
            <person name="Sykes S."/>
            <person name="Wortman J."/>
            <person name="Nusbaum C."/>
            <person name="Birren B."/>
        </authorList>
    </citation>
    <scope>NUCLEOTIDE SEQUENCE [LARGE SCALE GENOMIC DNA]</scope>
    <source>
        <strain evidence="5 6">BCC8398</strain>
    </source>
</reference>
<keyword evidence="6" id="KW-1185">Reference proteome</keyword>
<dbReference type="SUPFAM" id="SSF103025">
    <property type="entry name" value="Folate-binding domain"/>
    <property type="match status" value="1"/>
</dbReference>
<dbReference type="EMBL" id="KV700123">
    <property type="protein sequence ID" value="OCF34758.1"/>
    <property type="molecule type" value="Genomic_DNA"/>
</dbReference>
<gene>
    <name evidence="5" type="ORF">I316_03300</name>
</gene>
<proteinExistence type="inferred from homology"/>
<keyword evidence="3" id="KW-0496">Mitochondrion</keyword>
<keyword evidence="2" id="KW-0809">Transit peptide</keyword>
<dbReference type="Proteomes" id="UP000092666">
    <property type="component" value="Unassembled WGS sequence"/>
</dbReference>